<dbReference type="EMBL" id="LAZR01023367">
    <property type="protein sequence ID" value="KKL78729.1"/>
    <property type="molecule type" value="Genomic_DNA"/>
</dbReference>
<name>A0A0F9EXD3_9ZZZZ</name>
<gene>
    <name evidence="1" type="ORF">LCGC14_2021920</name>
</gene>
<dbReference type="InterPro" id="IPR013783">
    <property type="entry name" value="Ig-like_fold"/>
</dbReference>
<accession>A0A0F9EXD3</accession>
<comment type="caution">
    <text evidence="1">The sequence shown here is derived from an EMBL/GenBank/DDBJ whole genome shotgun (WGS) entry which is preliminary data.</text>
</comment>
<organism evidence="1">
    <name type="scientific">marine sediment metagenome</name>
    <dbReference type="NCBI Taxonomy" id="412755"/>
    <lineage>
        <taxon>unclassified sequences</taxon>
        <taxon>metagenomes</taxon>
        <taxon>ecological metagenomes</taxon>
    </lineage>
</organism>
<sequence>MAILTIRWSEPQDSNWTFSRVYRASSKNGTYSLQASIAIGTYSYEDPTGSSTSWYKVSFFDGVNESSLSDPVRGGTSANYCTLTEFRSISPFSKSEMSDVDVIALMPIASRIVHRKIVTKRLLVRDFIGPVDGTNTIFYVKQRPLADMNMDSSVDEDDVQVFYATLDSNNRRVYGSAQTVSSVDARSGRVTMSTAPTSITAIDGVYMTYGTTVEDLDYSEVRTAANYLLAHLVSVKVRGETPNYTMIEAAFVRMNAAGINPRFTDKWQQSFLTTAVDIIREIMGTGRSGGIGFARVDAEER</sequence>
<dbReference type="Gene3D" id="2.60.40.10">
    <property type="entry name" value="Immunoglobulins"/>
    <property type="match status" value="1"/>
</dbReference>
<reference evidence="1" key="1">
    <citation type="journal article" date="2015" name="Nature">
        <title>Complex archaea that bridge the gap between prokaryotes and eukaryotes.</title>
        <authorList>
            <person name="Spang A."/>
            <person name="Saw J.H."/>
            <person name="Jorgensen S.L."/>
            <person name="Zaremba-Niedzwiedzka K."/>
            <person name="Martijn J."/>
            <person name="Lind A.E."/>
            <person name="van Eijk R."/>
            <person name="Schleper C."/>
            <person name="Guy L."/>
            <person name="Ettema T.J."/>
        </authorList>
    </citation>
    <scope>NUCLEOTIDE SEQUENCE</scope>
</reference>
<protein>
    <submittedName>
        <fullName evidence="1">Uncharacterized protein</fullName>
    </submittedName>
</protein>
<dbReference type="AlphaFoldDB" id="A0A0F9EXD3"/>
<evidence type="ECO:0000313" key="1">
    <source>
        <dbReference type="EMBL" id="KKL78729.1"/>
    </source>
</evidence>
<proteinExistence type="predicted"/>